<dbReference type="GO" id="GO:0005634">
    <property type="term" value="C:nucleus"/>
    <property type="evidence" value="ECO:0007669"/>
    <property type="project" value="TreeGrafter"/>
</dbReference>
<dbReference type="GO" id="GO:0016579">
    <property type="term" value="P:protein deubiquitination"/>
    <property type="evidence" value="ECO:0007669"/>
    <property type="project" value="InterPro"/>
</dbReference>
<dbReference type="InterPro" id="IPR050164">
    <property type="entry name" value="Peptidase_C19"/>
</dbReference>
<dbReference type="PROSITE" id="PS00972">
    <property type="entry name" value="USP_1"/>
    <property type="match status" value="1"/>
</dbReference>
<evidence type="ECO:0000259" key="2">
    <source>
        <dbReference type="PROSITE" id="PS50235"/>
    </source>
</evidence>
<dbReference type="AlphaFoldDB" id="G0UN72"/>
<dbReference type="InterPro" id="IPR018200">
    <property type="entry name" value="USP_CS"/>
</dbReference>
<sequence length="1102" mass="119239">MVSSNGGAYPQECLPKQQQQRQSLNTILQTVNFPPRLKYRPSVALPRKRDVIRFIVRRASSVGLYVKRNRDSLRNLSALGVTLVRAALQAAYRSSRIAIFTPSSGAGTECFATSAEDDAEGSSSAMDDTIAGGVLSGLAEFAEPSLFMGILSAFLAYGIDFQKARREALCPCQEKPEWMDANGTLLLEGLNSCLPPLDNALWCLHGVANKILLLAAGKISKFRQLPVVDGNVDGLLGTPCPVTGEERSGCSAPSEAESIYLLLQRAYSILALLHVFALNEVLSADGTPFSLKGDNGTGQYTMGSLCFLLTTSPCGTLPSVTALIKDAFEDLISPMKRLIDDFEIGCEVDIEGLWDYIHKLNRTGKPWLVFALACFCAFSFIQQQCVPQSMTAQELSMVTEFLGPRIFALYGKCAGKMPVGRDGFAGGAGFGSGSFPVSCGSSRGTMEHNARGPTAATQVDTSRISLPHCEPSEGPQSDSFNHGVSAAATLANYCVSHKCIGLLNAGNTCFMNSLLQVLFAAKRFSVELEHYVLKGMIKKMVPNVQMGNKNGFNLLQIVAGEIEKQLCDNDRVVAAAAFIAAEMRWRLHNNQTSSPVSTENLKHFAPQPFNNGRQHDASEFAMMLMDRIDSFVAPKHIDDAVVGEEQFDNAQDRKNGSGPYLLPTESGAEHSSGKPIDEKPAMLVTKWFGGTLVSTVKCQRCYISRSQRTPFWNITVPLRHDSNVVSTSESFMDAQSAGHDQTAPQHTEATCAADERIIAGTHHTDTTRKQNSVNGSNSFPYEGKDEGAIGSKLTQRPSLRNLLNKVLNRSESAELLQGDNMIFCETCCSQEPAVLSHAVHGTRVPTGGFTSWDGIGGCNEGELHETVGEDSIRDVPHYLMLQLNRFQYSSSTGSHEKVMDAVRVDRRISVPVRVAKQKQRSPPARKRDEDTIKGVLANACPEECNGENGVEEQELADGVVQYKLKAVLVHSGPSVFSGHYFSLLCIPSDAAAEANVRAKGVEKAECEEEDFWVLANDSHISAINDDTLSGLLSGSGGVFGRFETPYIILYERCQGPVVASRTARSLCSSTADNGGRDSGCANQLFQLLLGAHGQAADALAQQ</sequence>
<accession>G0UN72</accession>
<reference evidence="3" key="1">
    <citation type="journal article" date="2012" name="Proc. Natl. Acad. Sci. U.S.A.">
        <title>Antigenic diversity is generated by distinct evolutionary mechanisms in African trypanosome species.</title>
        <authorList>
            <person name="Jackson A.P."/>
            <person name="Berry A."/>
            <person name="Aslett M."/>
            <person name="Allison H.C."/>
            <person name="Burton P."/>
            <person name="Vavrova-Anderson J."/>
            <person name="Brown R."/>
            <person name="Browne H."/>
            <person name="Corton N."/>
            <person name="Hauser H."/>
            <person name="Gamble J."/>
            <person name="Gilderthorp R."/>
            <person name="Marcello L."/>
            <person name="McQuillan J."/>
            <person name="Otto T.D."/>
            <person name="Quail M.A."/>
            <person name="Sanders M.J."/>
            <person name="van Tonder A."/>
            <person name="Ginger M.L."/>
            <person name="Field M.C."/>
            <person name="Barry J.D."/>
            <person name="Hertz-Fowler C."/>
            <person name="Berriman M."/>
        </authorList>
    </citation>
    <scope>NUCLEOTIDE SEQUENCE</scope>
    <source>
        <strain evidence="3">IL3000</strain>
    </source>
</reference>
<dbReference type="VEuPathDB" id="TriTrypDB:TcIL3000_6_580"/>
<proteinExistence type="predicted"/>
<dbReference type="InterPro" id="IPR028889">
    <property type="entry name" value="USP"/>
</dbReference>
<organism evidence="3">
    <name type="scientific">Trypanosoma congolense (strain IL3000)</name>
    <dbReference type="NCBI Taxonomy" id="1068625"/>
    <lineage>
        <taxon>Eukaryota</taxon>
        <taxon>Discoba</taxon>
        <taxon>Euglenozoa</taxon>
        <taxon>Kinetoplastea</taxon>
        <taxon>Metakinetoplastina</taxon>
        <taxon>Trypanosomatida</taxon>
        <taxon>Trypanosomatidae</taxon>
        <taxon>Trypanosoma</taxon>
        <taxon>Nannomonas</taxon>
    </lineage>
</organism>
<dbReference type="PROSITE" id="PS00973">
    <property type="entry name" value="USP_2"/>
    <property type="match status" value="1"/>
</dbReference>
<feature type="region of interest" description="Disordered" evidence="1">
    <location>
        <begin position="761"/>
        <end position="789"/>
    </location>
</feature>
<name>G0UN72_TRYCI</name>
<feature type="domain" description="USP" evidence="2">
    <location>
        <begin position="500"/>
        <end position="1053"/>
    </location>
</feature>
<dbReference type="InterPro" id="IPR001394">
    <property type="entry name" value="Peptidase_C19_UCH"/>
</dbReference>
<dbReference type="PANTHER" id="PTHR24006">
    <property type="entry name" value="UBIQUITIN CARBOXYL-TERMINAL HYDROLASE"/>
    <property type="match status" value="1"/>
</dbReference>
<dbReference type="PROSITE" id="PS50235">
    <property type="entry name" value="USP_3"/>
    <property type="match status" value="1"/>
</dbReference>
<feature type="region of interest" description="Disordered" evidence="1">
    <location>
        <begin position="645"/>
        <end position="676"/>
    </location>
</feature>
<feature type="compositionally biased region" description="Basic and acidic residues" evidence="1">
    <location>
        <begin position="667"/>
        <end position="676"/>
    </location>
</feature>
<dbReference type="EMBL" id="HE575319">
    <property type="protein sequence ID" value="CCC90832.1"/>
    <property type="molecule type" value="Genomic_DNA"/>
</dbReference>
<protein>
    <submittedName>
        <fullName evidence="3">Putative ubiquitin carboxyl-terminal hydrolase</fullName>
    </submittedName>
</protein>
<dbReference type="GO" id="GO:0004843">
    <property type="term" value="F:cysteine-type deubiquitinase activity"/>
    <property type="evidence" value="ECO:0007669"/>
    <property type="project" value="InterPro"/>
</dbReference>
<evidence type="ECO:0000256" key="1">
    <source>
        <dbReference type="SAM" id="MobiDB-lite"/>
    </source>
</evidence>
<dbReference type="GO" id="GO:0005829">
    <property type="term" value="C:cytosol"/>
    <property type="evidence" value="ECO:0007669"/>
    <property type="project" value="TreeGrafter"/>
</dbReference>
<keyword evidence="3" id="KW-0378">Hydrolase</keyword>
<dbReference type="Gene3D" id="3.90.70.10">
    <property type="entry name" value="Cysteine proteinases"/>
    <property type="match status" value="1"/>
</dbReference>
<feature type="compositionally biased region" description="Polar residues" evidence="1">
    <location>
        <begin position="769"/>
        <end position="779"/>
    </location>
</feature>
<gene>
    <name evidence="3" type="ORF">TCIL3000_6_580</name>
</gene>
<dbReference type="Pfam" id="PF00443">
    <property type="entry name" value="UCH"/>
    <property type="match status" value="1"/>
</dbReference>
<dbReference type="SUPFAM" id="SSF54001">
    <property type="entry name" value="Cysteine proteinases"/>
    <property type="match status" value="1"/>
</dbReference>
<evidence type="ECO:0000313" key="3">
    <source>
        <dbReference type="EMBL" id="CCC90832.1"/>
    </source>
</evidence>
<dbReference type="InterPro" id="IPR038765">
    <property type="entry name" value="Papain-like_cys_pep_sf"/>
</dbReference>